<dbReference type="Pfam" id="PF01144">
    <property type="entry name" value="CoA_trans"/>
    <property type="match status" value="1"/>
</dbReference>
<sequence length="68" mass="7395">FNRLMCMAAAKASVQVSKIVQAGEIEPEHVVTPDVFVDHVVEVSNPQQEEELIRAGVVYAPAYEGVQA</sequence>
<reference evidence="1 2" key="1">
    <citation type="submission" date="2021-03" db="EMBL/GenBank/DDBJ databases">
        <title>Whole Genome Sequencing of Mycobacterium tuberculosis clinical isolates from Arunachal Pradesh, India.</title>
        <authorList>
            <person name="Singh S."/>
            <person name="Mudliar S.R."/>
            <person name="Kulsum U."/>
            <person name="Rufai S.B."/>
            <person name="Singh P.K."/>
            <person name="Umpo M."/>
            <person name="Nyori M."/>
        </authorList>
    </citation>
    <scope>NUCLEOTIDE SEQUENCE [LARGE SCALE GENOMIC DNA]</scope>
    <source>
        <strain evidence="1 2">OMICS/BPL/0142/20/SP</strain>
    </source>
</reference>
<dbReference type="RefSeq" id="WP_308170787.1">
    <property type="nucleotide sequence ID" value="NZ_JAGIZI010000468.1"/>
</dbReference>
<feature type="non-terminal residue" evidence="1">
    <location>
        <position position="1"/>
    </location>
</feature>
<comment type="caution">
    <text evidence="1">The sequence shown here is derived from an EMBL/GenBank/DDBJ whole genome shotgun (WGS) entry which is preliminary data.</text>
</comment>
<dbReference type="InterPro" id="IPR037171">
    <property type="entry name" value="NagB/RpiA_transferase-like"/>
</dbReference>
<accession>A0ABD4QA05</accession>
<dbReference type="InterPro" id="IPR004165">
    <property type="entry name" value="CoA_trans_fam_I"/>
</dbReference>
<gene>
    <name evidence="1" type="ORF">J8J21_21985</name>
</gene>
<name>A0ABD4QA05_MYCTX</name>
<dbReference type="AlphaFoldDB" id="A0ABD4QA05"/>
<dbReference type="EMBL" id="JAGIZI010000468">
    <property type="protein sequence ID" value="MBP0685718.1"/>
    <property type="molecule type" value="Genomic_DNA"/>
</dbReference>
<evidence type="ECO:0000313" key="1">
    <source>
        <dbReference type="EMBL" id="MBP0685718.1"/>
    </source>
</evidence>
<proteinExistence type="predicted"/>
<protein>
    <submittedName>
        <fullName evidence="1">Uncharacterized protein</fullName>
    </submittedName>
</protein>
<organism evidence="1 2">
    <name type="scientific">Mycobacterium tuberculosis</name>
    <dbReference type="NCBI Taxonomy" id="1773"/>
    <lineage>
        <taxon>Bacteria</taxon>
        <taxon>Bacillati</taxon>
        <taxon>Actinomycetota</taxon>
        <taxon>Actinomycetes</taxon>
        <taxon>Mycobacteriales</taxon>
        <taxon>Mycobacteriaceae</taxon>
        <taxon>Mycobacterium</taxon>
        <taxon>Mycobacterium tuberculosis complex</taxon>
    </lineage>
</organism>
<dbReference type="Proteomes" id="UP000671119">
    <property type="component" value="Unassembled WGS sequence"/>
</dbReference>
<dbReference type="Gene3D" id="3.40.1080.10">
    <property type="entry name" value="Glutaconate Coenzyme A-transferase"/>
    <property type="match status" value="1"/>
</dbReference>
<dbReference type="SUPFAM" id="SSF100950">
    <property type="entry name" value="NagB/RpiA/CoA transferase-like"/>
    <property type="match status" value="1"/>
</dbReference>
<evidence type="ECO:0000313" key="2">
    <source>
        <dbReference type="Proteomes" id="UP000671119"/>
    </source>
</evidence>